<proteinExistence type="predicted"/>
<dbReference type="PANTHER" id="PTHR43372">
    <property type="entry name" value="FATTY-ACID AMIDE HYDROLASE"/>
    <property type="match status" value="1"/>
</dbReference>
<dbReference type="Pfam" id="PF01425">
    <property type="entry name" value="Amidase"/>
    <property type="match status" value="1"/>
</dbReference>
<dbReference type="InterPro" id="IPR036928">
    <property type="entry name" value="AS_sf"/>
</dbReference>
<feature type="domain" description="Amidase" evidence="1">
    <location>
        <begin position="39"/>
        <end position="489"/>
    </location>
</feature>
<dbReference type="Proteomes" id="UP001202922">
    <property type="component" value="Unassembled WGS sequence"/>
</dbReference>
<dbReference type="InterPro" id="IPR020556">
    <property type="entry name" value="Amidase_CS"/>
</dbReference>
<dbReference type="PIRSF" id="PIRSF001221">
    <property type="entry name" value="Amidase_fungi"/>
    <property type="match status" value="1"/>
</dbReference>
<evidence type="ECO:0000313" key="2">
    <source>
        <dbReference type="EMBL" id="MCH6469408.1"/>
    </source>
</evidence>
<sequence>MERREILMQSPSVSPNVLETGAVRLARAIRAGELTAVDAVIAYLDRVDQCNGAIRAIIAPDAAAIRREALEQAAAADAARERGDELGPLHGVPFTVKDTLAVAGYPATAGSAVLKDYMPEATAPVVARVLAAGAILLGKANCSEFAVDTHAGNLIFGDTRNPFDLGRTPGGSSGGDAAAVAAGLAAFGLGTDFGGSIRWPAHCTGLASMRPTVGLLPGTGILPYDTAAPLSPPNTASVLHRYMTPGPLARRVEDVELLVRLMAGPDGIDAACAPVPLRRSEEVDLAAISVAWCEGEGTVPVRSDVIRALSRAARLLGSTVRAVVNQRPPRLDEAAGLFIELRDAEGLPEVAEAIRRSQSQPHPVEVTVGILKYLSSIEAKLAKVSGAELLVANLRATARRDAVFAAATRFLGEHQILLLPVASATAPLIGTSVVEVDGQQVPRSQLGASCRAISILGLPSAVVPVGLGDDGMPIGIQVVGRRFHDHEVLAIAHEIERLVDFRPGPLAL</sequence>
<organism evidence="2 3">
    <name type="scientific">Sinomonas terrae</name>
    <dbReference type="NCBI Taxonomy" id="2908838"/>
    <lineage>
        <taxon>Bacteria</taxon>
        <taxon>Bacillati</taxon>
        <taxon>Actinomycetota</taxon>
        <taxon>Actinomycetes</taxon>
        <taxon>Micrococcales</taxon>
        <taxon>Micrococcaceae</taxon>
        <taxon>Sinomonas</taxon>
    </lineage>
</organism>
<accession>A0ABS9TYA3</accession>
<dbReference type="InterPro" id="IPR052739">
    <property type="entry name" value="FAAH2"/>
</dbReference>
<reference evidence="2 3" key="1">
    <citation type="submission" date="2022-03" db="EMBL/GenBank/DDBJ databases">
        <title>Sinomonas sp. isolated from a soil.</title>
        <authorList>
            <person name="Han J."/>
            <person name="Kim D.-U."/>
        </authorList>
    </citation>
    <scope>NUCLEOTIDE SEQUENCE [LARGE SCALE GENOMIC DNA]</scope>
    <source>
        <strain evidence="2 3">5-5</strain>
    </source>
</reference>
<dbReference type="SUPFAM" id="SSF75304">
    <property type="entry name" value="Amidase signature (AS) enzymes"/>
    <property type="match status" value="1"/>
</dbReference>
<dbReference type="RefSeq" id="WP_241052464.1">
    <property type="nucleotide sequence ID" value="NZ_JAKZBV010000001.1"/>
</dbReference>
<name>A0ABS9TYA3_9MICC</name>
<dbReference type="EMBL" id="JAKZBV010000001">
    <property type="protein sequence ID" value="MCH6469408.1"/>
    <property type="molecule type" value="Genomic_DNA"/>
</dbReference>
<keyword evidence="3" id="KW-1185">Reference proteome</keyword>
<dbReference type="PROSITE" id="PS00571">
    <property type="entry name" value="AMIDASES"/>
    <property type="match status" value="1"/>
</dbReference>
<protein>
    <submittedName>
        <fullName evidence="2">Amidase</fullName>
    </submittedName>
</protein>
<evidence type="ECO:0000259" key="1">
    <source>
        <dbReference type="Pfam" id="PF01425"/>
    </source>
</evidence>
<evidence type="ECO:0000313" key="3">
    <source>
        <dbReference type="Proteomes" id="UP001202922"/>
    </source>
</evidence>
<dbReference type="Gene3D" id="3.90.1300.10">
    <property type="entry name" value="Amidase signature (AS) domain"/>
    <property type="match status" value="1"/>
</dbReference>
<dbReference type="PANTHER" id="PTHR43372:SF4">
    <property type="entry name" value="FATTY-ACID AMIDE HYDROLASE 2"/>
    <property type="match status" value="1"/>
</dbReference>
<dbReference type="InterPro" id="IPR023631">
    <property type="entry name" value="Amidase_dom"/>
</dbReference>
<comment type="caution">
    <text evidence="2">The sequence shown here is derived from an EMBL/GenBank/DDBJ whole genome shotgun (WGS) entry which is preliminary data.</text>
</comment>
<gene>
    <name evidence="2" type="ORF">L0M17_05280</name>
</gene>